<keyword evidence="4 6" id="KW-0067">ATP-binding</keyword>
<gene>
    <name evidence="6" type="primary">clpX</name>
    <name evidence="9" type="ORF">KR50_29130</name>
</gene>
<dbReference type="Pfam" id="PF10431">
    <property type="entry name" value="ClpB_D2-small"/>
    <property type="match status" value="1"/>
</dbReference>
<comment type="similarity">
    <text evidence="6 7">Belongs to the ClpX chaperone family.</text>
</comment>
<comment type="function">
    <text evidence="6">ATP-dependent specificity component of the Clp protease. It directs the protease to specific substrates. Can perform chaperone functions in the absence of ClpP.</text>
</comment>
<evidence type="ECO:0000256" key="1">
    <source>
        <dbReference type="ARBA" id="ARBA00022723"/>
    </source>
</evidence>
<keyword evidence="9" id="KW-0378">Hydrolase</keyword>
<evidence type="ECO:0000256" key="6">
    <source>
        <dbReference type="HAMAP-Rule" id="MF_00175"/>
    </source>
</evidence>
<sequence length="423" mass="46892">MFKFNDEKGQLKCSFCGKTQEQVRKLVAGPGVYICDECIELCTEIVEEELGTEEEVEFKDVPKPKEILGILDEYVIGQERAKKSLSVAVYNHYKRINSNSKVDDVELSKSNICLIGPTGSGKTLLAQTLARILNVPFAIADATSLTEAGYVGEDVENILLKLIQSADYDVERAEKGIIYIDEIDKVARKSENPSITRDVSGEGVQQALLKILEGTTASVPPQGGRKHPHQEFIQIDTTNILFICGGAFDGVDQIVKRRLGQKVIGFGSDPNKADVKERELLAKLVPEDLLKFGLIPEFIGRLPVTATLETLDEEALVSILTQPKNALVKQYQKMLELDDVELEFEEGALLEISRNAIERKTGARGLRSIIENIMLDVMFDLPSREDIKKCIITQDTVEKNERPILVLEDGTKIGPSDEQKTSA</sequence>
<evidence type="ECO:0000256" key="2">
    <source>
        <dbReference type="ARBA" id="ARBA00022741"/>
    </source>
</evidence>
<keyword evidence="10" id="KW-1185">Reference proteome</keyword>
<dbReference type="GO" id="GO:0140662">
    <property type="term" value="F:ATP-dependent protein folding chaperone"/>
    <property type="evidence" value="ECO:0007669"/>
    <property type="project" value="InterPro"/>
</dbReference>
<proteinExistence type="inferred from homology"/>
<dbReference type="EMBL" id="JXRR01000017">
    <property type="protein sequence ID" value="KIL46238.1"/>
    <property type="molecule type" value="Genomic_DNA"/>
</dbReference>
<dbReference type="GO" id="GO:0008270">
    <property type="term" value="F:zinc ion binding"/>
    <property type="evidence" value="ECO:0007669"/>
    <property type="project" value="UniProtKB-UniRule"/>
</dbReference>
<dbReference type="InterPro" id="IPR010603">
    <property type="entry name" value="Znf_CppX_C4"/>
</dbReference>
<dbReference type="GO" id="GO:0046983">
    <property type="term" value="F:protein dimerization activity"/>
    <property type="evidence" value="ECO:0007669"/>
    <property type="project" value="UniProtKB-UniRule"/>
</dbReference>
<keyword evidence="5 6" id="KW-0143">Chaperone</keyword>
<accession>A0A0C2VQE8</accession>
<feature type="binding site" evidence="6">
    <location>
        <begin position="117"/>
        <end position="124"/>
    </location>
    <ligand>
        <name>ATP</name>
        <dbReference type="ChEBI" id="CHEBI:30616"/>
    </ligand>
</feature>
<dbReference type="PANTHER" id="PTHR48102:SF7">
    <property type="entry name" value="ATP-DEPENDENT CLP PROTEASE ATP-BINDING SUBUNIT CLPX-LIKE, MITOCHONDRIAL"/>
    <property type="match status" value="1"/>
</dbReference>
<name>A0A0C2VQE8_9BACL</name>
<dbReference type="OrthoDB" id="9804062at2"/>
<protein>
    <recommendedName>
        <fullName evidence="6">ATP-dependent Clp protease ATP-binding subunit ClpX</fullName>
    </recommendedName>
</protein>
<feature type="binding site" evidence="6 7">
    <location>
        <position position="16"/>
    </location>
    <ligand>
        <name>Zn(2+)</name>
        <dbReference type="ChEBI" id="CHEBI:29105"/>
    </ligand>
</feature>
<dbReference type="InterPro" id="IPR027417">
    <property type="entry name" value="P-loop_NTPase"/>
</dbReference>
<dbReference type="Gene3D" id="3.40.50.300">
    <property type="entry name" value="P-loop containing nucleotide triphosphate hydrolases"/>
    <property type="match status" value="1"/>
</dbReference>
<keyword evidence="3 6" id="KW-0862">Zinc</keyword>
<dbReference type="InterPro" id="IPR019489">
    <property type="entry name" value="Clp_ATPase_C"/>
</dbReference>
<dbReference type="RefSeq" id="WP_041059879.1">
    <property type="nucleotide sequence ID" value="NZ_JXRR01000017.1"/>
</dbReference>
<dbReference type="InterPro" id="IPR004487">
    <property type="entry name" value="Clp_protease_ATP-bd_su_ClpX"/>
</dbReference>
<comment type="caution">
    <text evidence="9">The sequence shown here is derived from an EMBL/GenBank/DDBJ whole genome shotgun (WGS) entry which is preliminary data.</text>
</comment>
<feature type="binding site" evidence="6 7">
    <location>
        <position position="13"/>
    </location>
    <ligand>
        <name>Zn(2+)</name>
        <dbReference type="ChEBI" id="CHEBI:29105"/>
    </ligand>
</feature>
<dbReference type="GO" id="GO:0016887">
    <property type="term" value="F:ATP hydrolysis activity"/>
    <property type="evidence" value="ECO:0007669"/>
    <property type="project" value="InterPro"/>
</dbReference>
<evidence type="ECO:0000256" key="3">
    <source>
        <dbReference type="ARBA" id="ARBA00022833"/>
    </source>
</evidence>
<dbReference type="SMART" id="SM00994">
    <property type="entry name" value="zf-C4_ClpX"/>
    <property type="match status" value="1"/>
</dbReference>
<dbReference type="Gene3D" id="6.20.220.10">
    <property type="entry name" value="ClpX chaperone, C4-type zinc finger domain"/>
    <property type="match status" value="1"/>
</dbReference>
<dbReference type="FunFam" id="3.40.50.300:FF:000005">
    <property type="entry name" value="ATP-dependent Clp protease ATP-binding subunit ClpX"/>
    <property type="match status" value="1"/>
</dbReference>
<evidence type="ECO:0000313" key="10">
    <source>
        <dbReference type="Proteomes" id="UP000031972"/>
    </source>
</evidence>
<dbReference type="PATRIC" id="fig|220754.4.peg.2925"/>
<feature type="domain" description="ClpX-type ZB" evidence="8">
    <location>
        <begin position="1"/>
        <end position="54"/>
    </location>
</feature>
<dbReference type="AlphaFoldDB" id="A0A0C2VQE8"/>
<feature type="binding site" evidence="6 7">
    <location>
        <position position="35"/>
    </location>
    <ligand>
        <name>Zn(2+)</name>
        <dbReference type="ChEBI" id="CHEBI:29105"/>
    </ligand>
</feature>
<dbReference type="GO" id="GO:0051603">
    <property type="term" value="P:proteolysis involved in protein catabolic process"/>
    <property type="evidence" value="ECO:0007669"/>
    <property type="project" value="TreeGrafter"/>
</dbReference>
<organism evidence="9 10">
    <name type="scientific">Jeotgalibacillus campisalis</name>
    <dbReference type="NCBI Taxonomy" id="220754"/>
    <lineage>
        <taxon>Bacteria</taxon>
        <taxon>Bacillati</taxon>
        <taxon>Bacillota</taxon>
        <taxon>Bacilli</taxon>
        <taxon>Bacillales</taxon>
        <taxon>Caryophanaceae</taxon>
        <taxon>Jeotgalibacillus</taxon>
    </lineage>
</organism>
<dbReference type="PANTHER" id="PTHR48102">
    <property type="entry name" value="ATP-DEPENDENT CLP PROTEASE ATP-BINDING SUBUNIT CLPX-LIKE, MITOCHONDRIAL-RELATED"/>
    <property type="match status" value="1"/>
</dbReference>
<dbReference type="InterPro" id="IPR038366">
    <property type="entry name" value="Znf_CppX_C4_sf"/>
</dbReference>
<dbReference type="SUPFAM" id="SSF57716">
    <property type="entry name" value="Glucocorticoid receptor-like (DNA-binding domain)"/>
    <property type="match status" value="1"/>
</dbReference>
<dbReference type="InterPro" id="IPR050052">
    <property type="entry name" value="ATP-dep_Clp_protease_ClpX"/>
</dbReference>
<dbReference type="InterPro" id="IPR003959">
    <property type="entry name" value="ATPase_AAA_core"/>
</dbReference>
<dbReference type="SUPFAM" id="SSF52540">
    <property type="entry name" value="P-loop containing nucleoside triphosphate hydrolases"/>
    <property type="match status" value="1"/>
</dbReference>
<keyword evidence="9" id="KW-0645">Protease</keyword>
<dbReference type="InterPro" id="IPR059188">
    <property type="entry name" value="Znf_CLPX-like"/>
</dbReference>
<keyword evidence="2 6" id="KW-0547">Nucleotide-binding</keyword>
<feature type="binding site" evidence="6 7">
    <location>
        <position position="38"/>
    </location>
    <ligand>
        <name>Zn(2+)</name>
        <dbReference type="ChEBI" id="CHEBI:29105"/>
    </ligand>
</feature>
<keyword evidence="1 6" id="KW-0479">Metal-binding</keyword>
<dbReference type="SMART" id="SM00382">
    <property type="entry name" value="AAA"/>
    <property type="match status" value="1"/>
</dbReference>
<dbReference type="CDD" id="cd19497">
    <property type="entry name" value="RecA-like_ClpX"/>
    <property type="match status" value="1"/>
</dbReference>
<comment type="subunit">
    <text evidence="6">Component of the ClpX-ClpP complex. Forms a hexameric ring that, in the presence of ATP, binds to fourteen ClpP subunits assembled into a disk-like structure with a central cavity, resembling the structure of eukaryotic proteasomes.</text>
</comment>
<evidence type="ECO:0000256" key="5">
    <source>
        <dbReference type="ARBA" id="ARBA00023186"/>
    </source>
</evidence>
<dbReference type="InterPro" id="IPR003593">
    <property type="entry name" value="AAA+_ATPase"/>
</dbReference>
<dbReference type="NCBIfam" id="NF003745">
    <property type="entry name" value="PRK05342.1"/>
    <property type="match status" value="1"/>
</dbReference>
<dbReference type="GO" id="GO:0009376">
    <property type="term" value="C:HslUV protease complex"/>
    <property type="evidence" value="ECO:0007669"/>
    <property type="project" value="TreeGrafter"/>
</dbReference>
<evidence type="ECO:0000259" key="8">
    <source>
        <dbReference type="PROSITE" id="PS51902"/>
    </source>
</evidence>
<dbReference type="GO" id="GO:0051301">
    <property type="term" value="P:cell division"/>
    <property type="evidence" value="ECO:0007669"/>
    <property type="project" value="TreeGrafter"/>
</dbReference>
<dbReference type="NCBIfam" id="TIGR00382">
    <property type="entry name" value="clpX"/>
    <property type="match status" value="1"/>
</dbReference>
<dbReference type="Pfam" id="PF06689">
    <property type="entry name" value="zf-C4_ClpX"/>
    <property type="match status" value="1"/>
</dbReference>
<reference evidence="9 10" key="1">
    <citation type="submission" date="2015-01" db="EMBL/GenBank/DDBJ databases">
        <title>Jeotgalibacillus campisalis genome sequencing.</title>
        <authorList>
            <person name="Goh K.M."/>
            <person name="Chan K.-G."/>
            <person name="Yaakop A.S."/>
            <person name="Ee R."/>
            <person name="Gan H.M."/>
            <person name="Chan C.S."/>
        </authorList>
    </citation>
    <scope>NUCLEOTIDE SEQUENCE [LARGE SCALE GENOMIC DNA]</scope>
    <source>
        <strain evidence="9 10">SF-57</strain>
    </source>
</reference>
<dbReference type="HAMAP" id="MF_00175">
    <property type="entry name" value="ClpX"/>
    <property type="match status" value="1"/>
</dbReference>
<dbReference type="SMART" id="SM01086">
    <property type="entry name" value="ClpB_D2-small"/>
    <property type="match status" value="1"/>
</dbReference>
<dbReference type="Pfam" id="PF07724">
    <property type="entry name" value="AAA_2"/>
    <property type="match status" value="1"/>
</dbReference>
<evidence type="ECO:0000256" key="4">
    <source>
        <dbReference type="ARBA" id="ARBA00022840"/>
    </source>
</evidence>
<dbReference type="FunFam" id="1.10.8.60:FF:000002">
    <property type="entry name" value="ATP-dependent Clp protease ATP-binding subunit ClpX"/>
    <property type="match status" value="1"/>
</dbReference>
<evidence type="ECO:0000256" key="7">
    <source>
        <dbReference type="PROSITE-ProRule" id="PRU01250"/>
    </source>
</evidence>
<dbReference type="Gene3D" id="1.10.8.60">
    <property type="match status" value="1"/>
</dbReference>
<dbReference type="GO" id="GO:0005524">
    <property type="term" value="F:ATP binding"/>
    <property type="evidence" value="ECO:0007669"/>
    <property type="project" value="UniProtKB-UniRule"/>
</dbReference>
<dbReference type="PROSITE" id="PS51902">
    <property type="entry name" value="CLPX_ZB"/>
    <property type="match status" value="1"/>
</dbReference>
<evidence type="ECO:0000313" key="9">
    <source>
        <dbReference type="EMBL" id="KIL46238.1"/>
    </source>
</evidence>
<dbReference type="GO" id="GO:0051082">
    <property type="term" value="F:unfolded protein binding"/>
    <property type="evidence" value="ECO:0007669"/>
    <property type="project" value="UniProtKB-UniRule"/>
</dbReference>
<dbReference type="Proteomes" id="UP000031972">
    <property type="component" value="Unassembled WGS sequence"/>
</dbReference>
<dbReference type="GO" id="GO:0008233">
    <property type="term" value="F:peptidase activity"/>
    <property type="evidence" value="ECO:0007669"/>
    <property type="project" value="UniProtKB-KW"/>
</dbReference>
<dbReference type="InterPro" id="IPR046425">
    <property type="entry name" value="ClpX_bact"/>
</dbReference>